<evidence type="ECO:0000313" key="1">
    <source>
        <dbReference type="EMBL" id="KAJ8725752.1"/>
    </source>
</evidence>
<reference evidence="1" key="1">
    <citation type="submission" date="2023-03" db="EMBL/GenBank/DDBJ databases">
        <title>Chromosome-level genomes of two armyworms, Mythimna separata and Mythimna loreyi, provide insights into the biosynthesis and reception of sex pheromones.</title>
        <authorList>
            <person name="Zhao H."/>
        </authorList>
    </citation>
    <scope>NUCLEOTIDE SEQUENCE</scope>
    <source>
        <strain evidence="1">BeijingLab</strain>
    </source>
</reference>
<comment type="caution">
    <text evidence="1">The sequence shown here is derived from an EMBL/GenBank/DDBJ whole genome shotgun (WGS) entry which is preliminary data.</text>
</comment>
<name>A0ACC2QW95_9NEOP</name>
<proteinExistence type="predicted"/>
<protein>
    <submittedName>
        <fullName evidence="1">Uncharacterized protein</fullName>
    </submittedName>
</protein>
<accession>A0ACC2QW95</accession>
<keyword evidence="2" id="KW-1185">Reference proteome</keyword>
<gene>
    <name evidence="1" type="ORF">PYW08_003935</name>
</gene>
<dbReference type="Proteomes" id="UP001231649">
    <property type="component" value="Chromosome 15"/>
</dbReference>
<sequence>MPDETIIGTDVKAILDNLEHYSLKNYITRAQDYLKIQSALKQDDNLSLADTQRLLEVCIHDMKENMRYTSSIMKILPVITGRVQMGKYDPCPDLLPSALAVVHIIKMSAPMSNCDSLKVLCFETLMSYPDDVLIETLQHHEEVMEMFNQFCQPKISVKLKLQAISAMHRILKILPREKRTQFVQKVLSLWFSKIIPTCMHLDVIEHEKTVELLEILAEDLVALDYTTNRDWHGILESICSTQKYPAIMTALLHKGSEVWHRIWIVFVRLLKHQVTQLLGSIGTPINSMLPVVESAFKMDVDNRCRAFECWNVLIDSFSTETIESNINKRIKLLIIPLKSNNAKAEATALAKFKCWWHLIKKFQNKIDRLIDVILLSFLHFCFGKYNATDKTLLIPGQISMTVKKQCIQAIVDMIGHVDDCGGCTELPKLSGKLINTKNLVDNWNQWVFSLTSAIMLSTNTDNGLTKQQMTCLWKSYLRTIGELPENNIRKDLFSEMLSILSQLVKECRSNAVLSEIVLDALVLSLFDGDVRLKELLKTKTTDPSRPLCKIIMIILDPSLLLAYESCSFKDMVNKLRRVTDMLLDPVYSAPIFVANYVLQNLTGNDMSLTVWTALAESIIECETRVTCEVLLGQIILWPLQPINSFTNVKTAAMTWYKIYDLYHFKLKSNDKFQKAMTRFMFSALEISYSTVYFKFCVVLGILKYKVAEQKTSSAFDRELELLHIVTGRIDNFHNYEQLMPILVDRIVAIVNIIKTNVNETAARYTMFCMKKVIKVMTVTCKQITDDPLILSFIESMLKSMNSLIQVDEYQRFIPVIVDEIVDCSSFLSQQPLTKNTVLSVMRTLESKMADDDKSLKQIKALIDTVENETLSKDVQSAEKSKFTTPKIKEVPKKTKKKEPSIVNTVVENGEEYVVVKSNWKFNPRKLTENQKEKLQRKREDIPALYQDLSQSQDECKLVSWKTDSQDASSSSKSESKSSKAGNNETNLETILNQSSATAVPKVLESFFANNLKKDSPTIAKEVAPTDKNVNKIEIGTPKSTKSPRMALKDRVFRNVRHLIENSGMQKENQSTAVDLNKTERIIKTPTQIKSDGTVNIVHSAPPLLADRPSRVKRKPKKFEELQLLTAAKKSRKASQDSTSKDQSSLLNPERTTTVSTVVTDPQINTALVENEEKKTSDLKDSDNVNSEIMQVDENLGNNASEINKEMEVVKESEKSVKMDLEASDKINEKTNEQTTNEKSVESSSGQKVESSTGKEGESPIENKVEGPTEKEVKSTTEKKAEIDTGKKGDSSTEKEVESGTEKQADRSTEKKVESSTANRAVICIENKDEWLNDKKHEGPKNTKGEICNACISKRKKANDIQDQSISDKDTSTNETICEESTDKIEDTTKGKNDANLADKQKSSCTKEDETAKVKNDANSADKQKSSSTKEDETAKEKNDANSADKQKSSSTKEDETSKEKNDANSADKQKSSSTKEIKEPLTPQQESKNKETDEQKSTTKKTVRKSRIEKELAIDMVEGHPYLKMQTPKRLTRKALESAGTGRRKSLIEKLNKSKSEPKSDKKTREKNKDSDCSSSNSSITVDDSEVQDIEKDQTSFTEDLPYSDDVIESSQDSTMTTISVKSTKKANKKVPVVTLEKIKVTENDKMNESQSILDCVMVGVPEPTKSNQESKDDSELPLNKTASEGQSQADLTENMDTEPIEDKDLSEVVIIVNDDVPAPLTISSDETEVGPETQEIAEADTQPTDPNSFMEVDVIQKNTDTSLTVVEITSDEISSSKKKRDLANDKSIKEKPDPPEDITITLSDSAAVDLEKESGASSPSSSGDEAKRKQDFLNNTLEISPIKNMSPERNKKSPSPETSNDYVVITLSSPVNSNGEPLEKCSSPEVFTEEKVSPDKRDQSPPRVEVTVTNTSPSSSLSLKKNRPQVRAGGRAAQMLGLCCVPDKVQTILSQEKAETEEIKKTSSLSTPARRNLRILYNSVGENSDPPTENEDSEQFLKLRRSLPAVDSSPAGPILKRKLVEIADDATISPASKRKRVSFHDPPVSTTVSVQKYIEPAGVRSPQNSVQKRLERQTRQHTPMKSPKRLDHAFKLDTVLNKAVESFTETSLTSVISTPDDTQPVSLDETPVVEIVRASELNDTDPICPELVDCKDPIDNIAGELSSYAMKSLLVKELVGKVETVGDLAKMTELEVNRLCIKAPKVKVARKVLTDYAAKRVEKPPCDVMVTIDEAVLEELMPDQDSKCFIDYAAQTLPTVYVEAEAQTVATPTSASFVQTETTPTAHTDIQTDESGSKLTTDVIRTCLAERPDFVEQLGENLEASSIQKLIGKLPASAISDVLTKKITPTDLLSLLKGVLDNQGSSCNPDKKDISEELSLIREYMCVRFDSKDLILFCSEMLKFVYDKP</sequence>
<dbReference type="EMBL" id="CM056791">
    <property type="protein sequence ID" value="KAJ8725752.1"/>
    <property type="molecule type" value="Genomic_DNA"/>
</dbReference>
<organism evidence="1 2">
    <name type="scientific">Mythimna loreyi</name>
    <dbReference type="NCBI Taxonomy" id="667449"/>
    <lineage>
        <taxon>Eukaryota</taxon>
        <taxon>Metazoa</taxon>
        <taxon>Ecdysozoa</taxon>
        <taxon>Arthropoda</taxon>
        <taxon>Hexapoda</taxon>
        <taxon>Insecta</taxon>
        <taxon>Pterygota</taxon>
        <taxon>Neoptera</taxon>
        <taxon>Endopterygota</taxon>
        <taxon>Lepidoptera</taxon>
        <taxon>Glossata</taxon>
        <taxon>Ditrysia</taxon>
        <taxon>Noctuoidea</taxon>
        <taxon>Noctuidae</taxon>
        <taxon>Noctuinae</taxon>
        <taxon>Hadenini</taxon>
        <taxon>Mythimna</taxon>
    </lineage>
</organism>
<evidence type="ECO:0000313" key="2">
    <source>
        <dbReference type="Proteomes" id="UP001231649"/>
    </source>
</evidence>